<dbReference type="GO" id="GO:1990281">
    <property type="term" value="C:efflux pump complex"/>
    <property type="evidence" value="ECO:0007669"/>
    <property type="project" value="TreeGrafter"/>
</dbReference>
<dbReference type="EMBL" id="LBSA01000012">
    <property type="protein sequence ID" value="KKQ09591.1"/>
    <property type="molecule type" value="Genomic_DNA"/>
</dbReference>
<evidence type="ECO:0000256" key="2">
    <source>
        <dbReference type="SAM" id="Phobius"/>
    </source>
</evidence>
<dbReference type="SUPFAM" id="SSF111369">
    <property type="entry name" value="HlyD-like secretion proteins"/>
    <property type="match status" value="1"/>
</dbReference>
<protein>
    <submittedName>
        <fullName evidence="4">Efflux transporter, RND family, MFP subunit</fullName>
    </submittedName>
</protein>
<keyword evidence="2" id="KW-1133">Transmembrane helix</keyword>
<dbReference type="NCBIfam" id="TIGR01730">
    <property type="entry name" value="RND_mfp"/>
    <property type="match status" value="1"/>
</dbReference>
<dbReference type="AlphaFoldDB" id="A0A0G0I0I7"/>
<dbReference type="Gene3D" id="2.40.420.20">
    <property type="match status" value="1"/>
</dbReference>
<name>A0A0G0I0I7_9BACT</name>
<comment type="caution">
    <text evidence="4">The sequence shown here is derived from an EMBL/GenBank/DDBJ whole genome shotgun (WGS) entry which is preliminary data.</text>
</comment>
<dbReference type="GO" id="GO:0015562">
    <property type="term" value="F:efflux transmembrane transporter activity"/>
    <property type="evidence" value="ECO:0007669"/>
    <property type="project" value="TreeGrafter"/>
</dbReference>
<dbReference type="Gene3D" id="2.40.50.100">
    <property type="match status" value="1"/>
</dbReference>
<dbReference type="Pfam" id="PF25954">
    <property type="entry name" value="Beta-barrel_RND_2"/>
    <property type="match status" value="1"/>
</dbReference>
<evidence type="ECO:0000259" key="3">
    <source>
        <dbReference type="Pfam" id="PF25954"/>
    </source>
</evidence>
<dbReference type="PANTHER" id="PTHR30469">
    <property type="entry name" value="MULTIDRUG RESISTANCE PROTEIN MDTA"/>
    <property type="match status" value="1"/>
</dbReference>
<keyword evidence="2" id="KW-0472">Membrane</keyword>
<proteinExistence type="inferred from homology"/>
<dbReference type="Proteomes" id="UP000034492">
    <property type="component" value="Unassembled WGS sequence"/>
</dbReference>
<organism evidence="4 5">
    <name type="scientific">Candidatus Daviesbacteria bacterium GW2011_GWB1_36_5</name>
    <dbReference type="NCBI Taxonomy" id="1618426"/>
    <lineage>
        <taxon>Bacteria</taxon>
        <taxon>Candidatus Daviesiibacteriota</taxon>
    </lineage>
</organism>
<dbReference type="Gene3D" id="2.40.30.170">
    <property type="match status" value="1"/>
</dbReference>
<feature type="transmembrane region" description="Helical" evidence="2">
    <location>
        <begin position="21"/>
        <end position="42"/>
    </location>
</feature>
<evidence type="ECO:0000313" key="4">
    <source>
        <dbReference type="EMBL" id="KKQ09591.1"/>
    </source>
</evidence>
<dbReference type="InterPro" id="IPR006143">
    <property type="entry name" value="RND_pump_MFP"/>
</dbReference>
<dbReference type="InterPro" id="IPR058792">
    <property type="entry name" value="Beta-barrel_RND_2"/>
</dbReference>
<feature type="domain" description="CusB-like beta-barrel" evidence="3">
    <location>
        <begin position="227"/>
        <end position="300"/>
    </location>
</feature>
<reference evidence="4 5" key="1">
    <citation type="journal article" date="2015" name="Nature">
        <title>rRNA introns, odd ribosomes, and small enigmatic genomes across a large radiation of phyla.</title>
        <authorList>
            <person name="Brown C.T."/>
            <person name="Hug L.A."/>
            <person name="Thomas B.C."/>
            <person name="Sharon I."/>
            <person name="Castelle C.J."/>
            <person name="Singh A."/>
            <person name="Wilkins M.J."/>
            <person name="Williams K.H."/>
            <person name="Banfield J.F."/>
        </authorList>
    </citation>
    <scope>NUCLEOTIDE SEQUENCE [LARGE SCALE GENOMIC DNA]</scope>
</reference>
<evidence type="ECO:0000256" key="1">
    <source>
        <dbReference type="ARBA" id="ARBA00009477"/>
    </source>
</evidence>
<dbReference type="PANTHER" id="PTHR30469:SF33">
    <property type="entry name" value="SLR1207 PROTEIN"/>
    <property type="match status" value="1"/>
</dbReference>
<evidence type="ECO:0000313" key="5">
    <source>
        <dbReference type="Proteomes" id="UP000034492"/>
    </source>
</evidence>
<keyword evidence="2" id="KW-0812">Transmembrane</keyword>
<comment type="similarity">
    <text evidence="1">Belongs to the membrane fusion protein (MFP) (TC 8.A.1) family.</text>
</comment>
<sequence length="379" mass="42261">MKISKILKLKKFKNPLKRFKFKRRSLIILTLIILIIFGVYYFTIGNKKPAQIEYTKVERTDIKSTVSTSGVLTGKDTANLKFKTGGKLSYLNVKQGDRVYEGQIIAGLDSQDLAINLQQAQNTYRARQADVDKILDDIHLFQYGNGGFGNVGTKNETMTQRQLRTDSEVLMDNAFDNLKQAQRAFQDTAIVSPIDGLITQASFLPNQFVSPADLITSVVNDNEIFFDAEVDESDISKIQLGQNAEVSLNAYPDKIFKGEVAEILPNTKTTTSGSTIVITRIRLLENDLRFTSGLNGQASIIETEVKNALTLPQDAVREDNTVYIKEGNQFKLVTITPGLKSDTEVEVKEGLSENQEVVTNPSSVPQPSGNFLTNFFRRQ</sequence>
<accession>A0A0G0I0I7</accession>
<gene>
    <name evidence="4" type="ORF">US19_C0012G0025</name>
</gene>